<keyword evidence="5" id="KW-0997">Cell inner membrane</keyword>
<comment type="similarity">
    <text evidence="2">Belongs to the ABC transporter superfamily.</text>
</comment>
<comment type="subcellular location">
    <subcellularLocation>
        <location evidence="1">Cell inner membrane</location>
        <topology evidence="1">Peripheral membrane protein</topology>
    </subcellularLocation>
</comment>
<dbReference type="InterPro" id="IPR003439">
    <property type="entry name" value="ABC_transporter-like_ATP-bd"/>
</dbReference>
<organism evidence="10 11">
    <name type="scientific">Serratia odorifera</name>
    <dbReference type="NCBI Taxonomy" id="618"/>
    <lineage>
        <taxon>Bacteria</taxon>
        <taxon>Pseudomonadati</taxon>
        <taxon>Pseudomonadota</taxon>
        <taxon>Gammaproteobacteria</taxon>
        <taxon>Enterobacterales</taxon>
        <taxon>Yersiniaceae</taxon>
        <taxon>Serratia</taxon>
    </lineage>
</organism>
<evidence type="ECO:0000256" key="4">
    <source>
        <dbReference type="ARBA" id="ARBA00022475"/>
    </source>
</evidence>
<keyword evidence="6" id="KW-0547">Nucleotide-binding</keyword>
<dbReference type="SUPFAM" id="SSF52540">
    <property type="entry name" value="P-loop containing nucleoside triphosphate hydrolases"/>
    <property type="match status" value="1"/>
</dbReference>
<evidence type="ECO:0000256" key="1">
    <source>
        <dbReference type="ARBA" id="ARBA00004417"/>
    </source>
</evidence>
<evidence type="ECO:0000313" key="10">
    <source>
        <dbReference type="EMBL" id="VDZ62547.1"/>
    </source>
</evidence>
<dbReference type="CDD" id="cd03257">
    <property type="entry name" value="ABC_NikE_OppD_transporters"/>
    <property type="match status" value="1"/>
</dbReference>
<keyword evidence="3" id="KW-0813">Transport</keyword>
<dbReference type="PANTHER" id="PTHR43297:SF14">
    <property type="entry name" value="ATPASE AAA-TYPE CORE DOMAIN-CONTAINING PROTEIN"/>
    <property type="match status" value="1"/>
</dbReference>
<evidence type="ECO:0000313" key="11">
    <source>
        <dbReference type="Proteomes" id="UP000281391"/>
    </source>
</evidence>
<dbReference type="PROSITE" id="PS50893">
    <property type="entry name" value="ABC_TRANSPORTER_2"/>
    <property type="match status" value="1"/>
</dbReference>
<proteinExistence type="inferred from homology"/>
<protein>
    <submittedName>
        <fullName evidence="10">Glutathione import ATP-binding protein GsiA</fullName>
        <ecNumber evidence="10">3.6.3.-</ecNumber>
    </submittedName>
</protein>
<dbReference type="AlphaFoldDB" id="A0A3S4F032"/>
<dbReference type="RefSeq" id="WP_004962270.1">
    <property type="nucleotide sequence ID" value="NZ_JAEKCK010000016.1"/>
</dbReference>
<dbReference type="GO" id="GO:0005524">
    <property type="term" value="F:ATP binding"/>
    <property type="evidence" value="ECO:0007669"/>
    <property type="project" value="UniProtKB-KW"/>
</dbReference>
<dbReference type="GO" id="GO:0005886">
    <property type="term" value="C:plasma membrane"/>
    <property type="evidence" value="ECO:0007669"/>
    <property type="project" value="UniProtKB-SubCell"/>
</dbReference>
<name>A0A3S4F032_SEROD</name>
<dbReference type="Pfam" id="PF00005">
    <property type="entry name" value="ABC_tran"/>
    <property type="match status" value="1"/>
</dbReference>
<keyword evidence="4" id="KW-1003">Cell membrane</keyword>
<evidence type="ECO:0000256" key="3">
    <source>
        <dbReference type="ARBA" id="ARBA00022448"/>
    </source>
</evidence>
<dbReference type="InterPro" id="IPR050388">
    <property type="entry name" value="ABC_Ni/Peptide_Import"/>
</dbReference>
<dbReference type="Proteomes" id="UP000281391">
    <property type="component" value="Chromosome"/>
</dbReference>
<keyword evidence="10" id="KW-0378">Hydrolase</keyword>
<keyword evidence="8" id="KW-1278">Translocase</keyword>
<reference evidence="10 11" key="1">
    <citation type="submission" date="2018-12" db="EMBL/GenBank/DDBJ databases">
        <authorList>
            <consortium name="Pathogen Informatics"/>
        </authorList>
    </citation>
    <scope>NUCLEOTIDE SEQUENCE [LARGE SCALE GENOMIC DNA]</scope>
    <source>
        <strain evidence="10 11">NCTC11214</strain>
    </source>
</reference>
<accession>A0A3S4F032</accession>
<evidence type="ECO:0000256" key="8">
    <source>
        <dbReference type="ARBA" id="ARBA00022967"/>
    </source>
</evidence>
<gene>
    <name evidence="10" type="primary">gsiA_6</name>
    <name evidence="10" type="ORF">NCTC11214_04141</name>
</gene>
<dbReference type="GO" id="GO:0016887">
    <property type="term" value="F:ATP hydrolysis activity"/>
    <property type="evidence" value="ECO:0007669"/>
    <property type="project" value="InterPro"/>
</dbReference>
<dbReference type="PANTHER" id="PTHR43297">
    <property type="entry name" value="OLIGOPEPTIDE TRANSPORT ATP-BINDING PROTEIN APPD"/>
    <property type="match status" value="1"/>
</dbReference>
<evidence type="ECO:0000256" key="9">
    <source>
        <dbReference type="ARBA" id="ARBA00023136"/>
    </source>
</evidence>
<evidence type="ECO:0000256" key="2">
    <source>
        <dbReference type="ARBA" id="ARBA00005417"/>
    </source>
</evidence>
<keyword evidence="9" id="KW-0472">Membrane</keyword>
<dbReference type="SMART" id="SM00382">
    <property type="entry name" value="AAA"/>
    <property type="match status" value="1"/>
</dbReference>
<evidence type="ECO:0000256" key="6">
    <source>
        <dbReference type="ARBA" id="ARBA00022741"/>
    </source>
</evidence>
<dbReference type="Gene3D" id="3.40.50.300">
    <property type="entry name" value="P-loop containing nucleotide triphosphate hydrolases"/>
    <property type="match status" value="1"/>
</dbReference>
<dbReference type="InterPro" id="IPR027417">
    <property type="entry name" value="P-loop_NTPase"/>
</dbReference>
<dbReference type="InterPro" id="IPR003593">
    <property type="entry name" value="AAA+_ATPase"/>
</dbReference>
<evidence type="ECO:0000256" key="5">
    <source>
        <dbReference type="ARBA" id="ARBA00022519"/>
    </source>
</evidence>
<dbReference type="EC" id="3.6.3.-" evidence="10"/>
<keyword evidence="7 10" id="KW-0067">ATP-binding</keyword>
<dbReference type="EMBL" id="LR134117">
    <property type="protein sequence ID" value="VDZ62547.1"/>
    <property type="molecule type" value="Genomic_DNA"/>
</dbReference>
<evidence type="ECO:0000256" key="7">
    <source>
        <dbReference type="ARBA" id="ARBA00022840"/>
    </source>
</evidence>
<dbReference type="KEGG" id="sof:NCTC11214_04141"/>
<sequence length="271" mass="29017">MEQPHPPVLAVQQLNITLDGERKIQDLNFVLHAGERVCLLGASGAGKSLTAAALLGTLASNAEVDGSISLHGIPLAGVRLQQRGRLPIAAIFQDPFTALNPLVTVGQQLTMALRYQRSLSRRQANHCASDMLQALGLSPQQTLARYPGQLSGGQCQRICTALALAGQPSLLIADEPTSALDMVSQHQLLEVLRSHHRPHAAPALLFITHDIALAAGLCQRALVLSHGRLVEQGPLDQLLQQPKHPYSQRLVAAMQMQTPPPGDSPHLRQAG</sequence>